<dbReference type="EMBL" id="FLQS01000021">
    <property type="protein sequence ID" value="SBS75841.1"/>
    <property type="molecule type" value="Genomic_DNA"/>
</dbReference>
<organism evidence="1">
    <name type="scientific">uncultured Mycobacterium sp</name>
    <dbReference type="NCBI Taxonomy" id="171292"/>
    <lineage>
        <taxon>Bacteria</taxon>
        <taxon>Bacillati</taxon>
        <taxon>Actinomycetota</taxon>
        <taxon>Actinomycetes</taxon>
        <taxon>Mycobacteriales</taxon>
        <taxon>Mycobacteriaceae</taxon>
        <taxon>Mycobacterium</taxon>
        <taxon>environmental samples</taxon>
    </lineage>
</organism>
<dbReference type="AlphaFoldDB" id="A0A1Y5PI63"/>
<proteinExistence type="predicted"/>
<name>A0A1Y5PI63_9MYCO</name>
<protein>
    <submittedName>
        <fullName evidence="1">Uncharacterized protein</fullName>
    </submittedName>
</protein>
<evidence type="ECO:0000313" key="1">
    <source>
        <dbReference type="EMBL" id="SBS75841.1"/>
    </source>
</evidence>
<sequence>MLLCVECLGQVPQSGVPQPGVHPPVSTMFQTSLIQLLQGRQDLNLQPAVLETAALPVELRPSAKGCPT</sequence>
<accession>A0A1Y5PI63</accession>
<dbReference type="AntiFam" id="ANF00011">
    <property type="entry name" value="tRNA translation"/>
</dbReference>
<gene>
    <name evidence="1" type="ORF">MHPYR_280009</name>
</gene>
<reference evidence="1" key="1">
    <citation type="submission" date="2016-03" db="EMBL/GenBank/DDBJ databases">
        <authorList>
            <person name="Ploux O."/>
        </authorList>
    </citation>
    <scope>NUCLEOTIDE SEQUENCE</scope>
    <source>
        <strain evidence="1">UC10</strain>
    </source>
</reference>